<evidence type="ECO:0000256" key="1">
    <source>
        <dbReference type="SAM" id="Coils"/>
    </source>
</evidence>
<accession>A0A432ZPR1</accession>
<dbReference type="OrthoDB" id="8525200at2"/>
<name>A0A432ZPR1_9GAMM</name>
<reference evidence="2 3" key="1">
    <citation type="journal article" date="2011" name="Front. Microbiol.">
        <title>Genomic signatures of strain selection and enhancement in Bacillus atrophaeus var. globigii, a historical biowarfare simulant.</title>
        <authorList>
            <person name="Gibbons H.S."/>
            <person name="Broomall S.M."/>
            <person name="McNew L.A."/>
            <person name="Daligault H."/>
            <person name="Chapman C."/>
            <person name="Bruce D."/>
            <person name="Karavis M."/>
            <person name="Krepps M."/>
            <person name="McGregor P.A."/>
            <person name="Hong C."/>
            <person name="Park K.H."/>
            <person name="Akmal A."/>
            <person name="Feldman A."/>
            <person name="Lin J.S."/>
            <person name="Chang W.E."/>
            <person name="Higgs B.W."/>
            <person name="Demirev P."/>
            <person name="Lindquist J."/>
            <person name="Liem A."/>
            <person name="Fochler E."/>
            <person name="Read T.D."/>
            <person name="Tapia R."/>
            <person name="Johnson S."/>
            <person name="Bishop-Lilly K.A."/>
            <person name="Detter C."/>
            <person name="Han C."/>
            <person name="Sozhamannan S."/>
            <person name="Rosenzweig C.N."/>
            <person name="Skowronski E.W."/>
        </authorList>
    </citation>
    <scope>NUCLEOTIDE SEQUENCE [LARGE SCALE GENOMIC DNA]</scope>
    <source>
        <strain evidence="2 3">CC-PW-9</strain>
    </source>
</reference>
<dbReference type="PANTHER" id="PTHR38765:SF1">
    <property type="entry name" value="DUF484 DOMAIN-CONTAINING PROTEIN"/>
    <property type="match status" value="1"/>
</dbReference>
<proteinExistence type="predicted"/>
<gene>
    <name evidence="2" type="ORF">CWI84_07945</name>
</gene>
<dbReference type="InterPro" id="IPR029016">
    <property type="entry name" value="GAF-like_dom_sf"/>
</dbReference>
<keyword evidence="3" id="KW-1185">Reference proteome</keyword>
<dbReference type="Proteomes" id="UP000287996">
    <property type="component" value="Unassembled WGS sequence"/>
</dbReference>
<organism evidence="2 3">
    <name type="scientific">Idiomarina tyrosinivorans</name>
    <dbReference type="NCBI Taxonomy" id="1445662"/>
    <lineage>
        <taxon>Bacteria</taxon>
        <taxon>Pseudomonadati</taxon>
        <taxon>Pseudomonadota</taxon>
        <taxon>Gammaproteobacteria</taxon>
        <taxon>Alteromonadales</taxon>
        <taxon>Idiomarinaceae</taxon>
        <taxon>Idiomarina</taxon>
    </lineage>
</organism>
<dbReference type="InterPro" id="IPR007435">
    <property type="entry name" value="DUF484"/>
</dbReference>
<dbReference type="Gene3D" id="3.30.450.40">
    <property type="match status" value="1"/>
</dbReference>
<evidence type="ECO:0000313" key="2">
    <source>
        <dbReference type="EMBL" id="RUO79884.1"/>
    </source>
</evidence>
<feature type="coiled-coil region" evidence="1">
    <location>
        <begin position="50"/>
        <end position="77"/>
    </location>
</feature>
<dbReference type="AlphaFoldDB" id="A0A432ZPR1"/>
<dbReference type="PANTHER" id="PTHR38765">
    <property type="entry name" value="DUF484 DOMAIN-CONTAINING PROTEIN"/>
    <property type="match status" value="1"/>
</dbReference>
<sequence>MKNDSSSLPGNAQIDDSFIREYLQENPDFFIRNDDLLDQLTLQHQQKGAVSLIERQQQKLRERVRTLEEEITSLMAEGARNDALFKSYSDLYVRLLKSASLEQALAELRKTFAEELGMPALTLKFFDSPLENNVQVAIISDAQRELIADRLHEQSVYLGRLTAREQHLLFPEENIGSVALLLLGDEGEMGLLAIGSHDSHHFDPSMDALLITQLQALLGALLPSLLDHDHA</sequence>
<dbReference type="Pfam" id="PF04340">
    <property type="entry name" value="DUF484"/>
    <property type="match status" value="1"/>
</dbReference>
<protein>
    <submittedName>
        <fullName evidence="2">DUF484 domain-containing protein</fullName>
    </submittedName>
</protein>
<keyword evidence="1" id="KW-0175">Coiled coil</keyword>
<dbReference type="EMBL" id="PIQH01000007">
    <property type="protein sequence ID" value="RUO79884.1"/>
    <property type="molecule type" value="Genomic_DNA"/>
</dbReference>
<evidence type="ECO:0000313" key="3">
    <source>
        <dbReference type="Proteomes" id="UP000287996"/>
    </source>
</evidence>
<dbReference type="RefSeq" id="WP_126842059.1">
    <property type="nucleotide sequence ID" value="NZ_PIQH01000007.1"/>
</dbReference>
<comment type="caution">
    <text evidence="2">The sequence shown here is derived from an EMBL/GenBank/DDBJ whole genome shotgun (WGS) entry which is preliminary data.</text>
</comment>